<comment type="caution">
    <text evidence="1">The sequence shown here is derived from an EMBL/GenBank/DDBJ whole genome shotgun (WGS) entry which is preliminary data.</text>
</comment>
<evidence type="ECO:0000313" key="2">
    <source>
        <dbReference type="Proteomes" id="UP001164539"/>
    </source>
</evidence>
<name>A0ACC1YYZ4_MELAZ</name>
<evidence type="ECO:0000313" key="1">
    <source>
        <dbReference type="EMBL" id="KAJ4728258.1"/>
    </source>
</evidence>
<accession>A0ACC1YYZ4</accession>
<gene>
    <name evidence="1" type="ORF">OWV82_001226</name>
</gene>
<sequence>MNKDDSDLGSPHDMNTDNRLQTSNELDLNVEQGSRSPKVVNASLSTLSSEDNANVDGILRIGTEFESDEHAYRFYNRYAKLLGFSVRKDWANRSKIHGQVVSRKYTCSREGYRRKDRRDTNVKKHRKETRTGCLAHMIITRQPDGKYRVTHFEANHNHDNIDPHNAQTFLLQKELFVDQAAEIGLPNNLELQSKTDSDLLSRRFEIRDALDYLAMDYDISLRSERVRNMKEGEAGRLLRHFQRQHFENPSFFYSVQLDIDDKVSNIFWADDNMVADYEYFGDVVCLDTTCRANKDFQPFVQFVGVNHHNQVVIFAAAFLFDDTAESLKWLFHTFLEAMSGKKPKVILTDQDATVVEAITSVLPESDHRICLWQMHQNALKHLSHVVEYIKSFTTDFRSCIYDQKDEEGFIQAWEALLGNYGLQQNDWLKWMFREREKWAVVYGRNTYFLDAKCSHLVESFTDKLKSYMSSDQGMIHAFKHFERMVEEQRYKEIKANDELCRSMPRLMANVILLKHASEVYTPRAFELFQREYEKCLNVVVNMCSQSRSLSEYKVNTFGQSREYGVTFNSSDNTVVCDCMKFEYVGFLCSHALKVLDHRNIKVVPCRYILKRWTKDARVGSVRENSEFMEHENPKLVAARRYKDLCSRILNISARAADSEEAFLFASRQLEEVIERVEKILTLKAEEAQGITSSSTGANASESENAEIFLDENTIEDQGVENRLQVAREQESSVPDRHKLKNINGRSCKSKRVQNIQAQSANTVTCISSPPPAYISPQAPTTNPVVQRLYNFEANQVVQCMYAQPNLLIDQQPNTEMYQPPNFFSDQHDSPGQTQLLQEPLIRSTCHDSVPNTTHLRQAMDLDMQHPNSPSYLLYDHRYRASDPSYLVPK</sequence>
<keyword evidence="2" id="KW-1185">Reference proteome</keyword>
<dbReference type="Proteomes" id="UP001164539">
    <property type="component" value="Chromosome 1"/>
</dbReference>
<dbReference type="EMBL" id="CM051394">
    <property type="protein sequence ID" value="KAJ4728258.1"/>
    <property type="molecule type" value="Genomic_DNA"/>
</dbReference>
<proteinExistence type="predicted"/>
<protein>
    <submittedName>
        <fullName evidence="1">Protein FAR1-RELATED SEQUENCE 5</fullName>
    </submittedName>
</protein>
<reference evidence="1 2" key="1">
    <citation type="journal article" date="2023" name="Science">
        <title>Complex scaffold remodeling in plant triterpene biosynthesis.</title>
        <authorList>
            <person name="De La Pena R."/>
            <person name="Hodgson H."/>
            <person name="Liu J.C."/>
            <person name="Stephenson M.J."/>
            <person name="Martin A.C."/>
            <person name="Owen C."/>
            <person name="Harkess A."/>
            <person name="Leebens-Mack J."/>
            <person name="Jimenez L.E."/>
            <person name="Osbourn A."/>
            <person name="Sattely E.S."/>
        </authorList>
    </citation>
    <scope>NUCLEOTIDE SEQUENCE [LARGE SCALE GENOMIC DNA]</scope>
    <source>
        <strain evidence="2">cv. JPN11</strain>
        <tissue evidence="1">Leaf</tissue>
    </source>
</reference>
<organism evidence="1 2">
    <name type="scientific">Melia azedarach</name>
    <name type="common">Chinaberry tree</name>
    <dbReference type="NCBI Taxonomy" id="155640"/>
    <lineage>
        <taxon>Eukaryota</taxon>
        <taxon>Viridiplantae</taxon>
        <taxon>Streptophyta</taxon>
        <taxon>Embryophyta</taxon>
        <taxon>Tracheophyta</taxon>
        <taxon>Spermatophyta</taxon>
        <taxon>Magnoliopsida</taxon>
        <taxon>eudicotyledons</taxon>
        <taxon>Gunneridae</taxon>
        <taxon>Pentapetalae</taxon>
        <taxon>rosids</taxon>
        <taxon>malvids</taxon>
        <taxon>Sapindales</taxon>
        <taxon>Meliaceae</taxon>
        <taxon>Melia</taxon>
    </lineage>
</organism>